<gene>
    <name evidence="5" type="ORF">DFR76_1154</name>
</gene>
<dbReference type="InterPro" id="IPR027417">
    <property type="entry name" value="P-loop_NTPase"/>
</dbReference>
<dbReference type="GO" id="GO:0004016">
    <property type="term" value="F:adenylate cyclase activity"/>
    <property type="evidence" value="ECO:0007669"/>
    <property type="project" value="TreeGrafter"/>
</dbReference>
<dbReference type="PANTHER" id="PTHR16305">
    <property type="entry name" value="TESTICULAR SOLUBLE ADENYLYL CYCLASE"/>
    <property type="match status" value="1"/>
</dbReference>
<evidence type="ECO:0000256" key="3">
    <source>
        <dbReference type="SAM" id="MobiDB-lite"/>
    </source>
</evidence>
<organism evidence="5 6">
    <name type="scientific">Nocardia pseudobrasiliensis</name>
    <dbReference type="NCBI Taxonomy" id="45979"/>
    <lineage>
        <taxon>Bacteria</taxon>
        <taxon>Bacillati</taxon>
        <taxon>Actinomycetota</taxon>
        <taxon>Actinomycetes</taxon>
        <taxon>Mycobacteriales</taxon>
        <taxon>Nocardiaceae</taxon>
        <taxon>Nocardia</taxon>
    </lineage>
</organism>
<protein>
    <submittedName>
        <fullName evidence="5">AAA ATPase-like protein</fullName>
    </submittedName>
</protein>
<dbReference type="InterPro" id="IPR041664">
    <property type="entry name" value="AAA_16"/>
</dbReference>
<evidence type="ECO:0000256" key="1">
    <source>
        <dbReference type="ARBA" id="ARBA00022741"/>
    </source>
</evidence>
<keyword evidence="6" id="KW-1185">Reference proteome</keyword>
<sequence length="415" mass="44895">MIVGSVHLIGRDRELAELNAFTTGAGVGGGAMLIVGDAGIGKTVLLTAAAESAVTAGLRVLRCAGVEFEAEVGYAGLHQLLYPLLDDMDRLSGPQRRALEAGLGLRDGSAPDRLTLSNAVRALLICAAIDRSVLLIVDDLHWMDRASAQVLGMVARRLHGIRVGFIAAARTGEDSDFESEGMREIELAPLDDDAATALLTEHFPQLSTRTRRRYLAEAQGNPLALVELPGAHSTHRAPGVTRVGRRLHTLFARRIESLPAESRRQLLLAALAGDEPGAMAAVPVGTQQIEGLEAAEQLGLVRIDIGGPRFRHPLVCAAVVELATHQQRRRAHRELAEQFSADPDRRAWHLSHAADEPDEHVAELLEHAATRAQRRGDPVGAIGLLLRAAEFSPRSDDRNRRRWSPRIWARTSPAT</sequence>
<feature type="domain" description="Orc1-like AAA ATPase" evidence="4">
    <location>
        <begin position="8"/>
        <end position="158"/>
    </location>
</feature>
<dbReference type="Gene3D" id="3.40.50.300">
    <property type="entry name" value="P-loop containing nucleotide triphosphate hydrolases"/>
    <property type="match status" value="1"/>
</dbReference>
<comment type="caution">
    <text evidence="5">The sequence shown here is derived from an EMBL/GenBank/DDBJ whole genome shotgun (WGS) entry which is preliminary data.</text>
</comment>
<dbReference type="AlphaFoldDB" id="A0A370HP71"/>
<name>A0A370HP71_9NOCA</name>
<feature type="region of interest" description="Disordered" evidence="3">
    <location>
        <begin position="392"/>
        <end position="415"/>
    </location>
</feature>
<dbReference type="GO" id="GO:0005524">
    <property type="term" value="F:ATP binding"/>
    <property type="evidence" value="ECO:0007669"/>
    <property type="project" value="UniProtKB-KW"/>
</dbReference>
<dbReference type="PANTHER" id="PTHR16305:SF35">
    <property type="entry name" value="TRANSCRIPTIONAL ACTIVATOR DOMAIN"/>
    <property type="match status" value="1"/>
</dbReference>
<reference evidence="5 6" key="1">
    <citation type="submission" date="2018-07" db="EMBL/GenBank/DDBJ databases">
        <title>Genomic Encyclopedia of Type Strains, Phase IV (KMG-IV): sequencing the most valuable type-strain genomes for metagenomic binning, comparative biology and taxonomic classification.</title>
        <authorList>
            <person name="Goeker M."/>
        </authorList>
    </citation>
    <scope>NUCLEOTIDE SEQUENCE [LARGE SCALE GENOMIC DNA]</scope>
    <source>
        <strain evidence="5 6">DSM 44290</strain>
    </source>
</reference>
<dbReference type="EMBL" id="QQBC01000015">
    <property type="protein sequence ID" value="RDI60376.1"/>
    <property type="molecule type" value="Genomic_DNA"/>
</dbReference>
<keyword evidence="2" id="KW-0067">ATP-binding</keyword>
<dbReference type="Proteomes" id="UP000254869">
    <property type="component" value="Unassembled WGS sequence"/>
</dbReference>
<accession>A0A370HP71</accession>
<evidence type="ECO:0000313" key="5">
    <source>
        <dbReference type="EMBL" id="RDI60376.1"/>
    </source>
</evidence>
<keyword evidence="1" id="KW-0547">Nucleotide-binding</keyword>
<evidence type="ECO:0000259" key="4">
    <source>
        <dbReference type="Pfam" id="PF13191"/>
    </source>
</evidence>
<proteinExistence type="predicted"/>
<dbReference type="SUPFAM" id="SSF52540">
    <property type="entry name" value="P-loop containing nucleoside triphosphate hydrolases"/>
    <property type="match status" value="1"/>
</dbReference>
<evidence type="ECO:0000256" key="2">
    <source>
        <dbReference type="ARBA" id="ARBA00022840"/>
    </source>
</evidence>
<dbReference type="GO" id="GO:0005737">
    <property type="term" value="C:cytoplasm"/>
    <property type="evidence" value="ECO:0007669"/>
    <property type="project" value="TreeGrafter"/>
</dbReference>
<evidence type="ECO:0000313" key="6">
    <source>
        <dbReference type="Proteomes" id="UP000254869"/>
    </source>
</evidence>
<dbReference type="Pfam" id="PF13191">
    <property type="entry name" value="AAA_16"/>
    <property type="match status" value="1"/>
</dbReference>
<dbReference type="STRING" id="1210086.GCA_001613105_05981"/>